<keyword evidence="7 17" id="KW-0963">Cytoplasm</keyword>
<comment type="catalytic activity">
    <reaction evidence="16 17 18">
        <text>UDP-N-acetyl-alpha-D-muramoyl-L-alanine + D-glutamate + ATP = UDP-N-acetyl-alpha-D-muramoyl-L-alanyl-D-glutamate + ADP + phosphate + H(+)</text>
        <dbReference type="Rhea" id="RHEA:16429"/>
        <dbReference type="ChEBI" id="CHEBI:15378"/>
        <dbReference type="ChEBI" id="CHEBI:29986"/>
        <dbReference type="ChEBI" id="CHEBI:30616"/>
        <dbReference type="ChEBI" id="CHEBI:43474"/>
        <dbReference type="ChEBI" id="CHEBI:83898"/>
        <dbReference type="ChEBI" id="CHEBI:83900"/>
        <dbReference type="ChEBI" id="CHEBI:456216"/>
        <dbReference type="EC" id="6.3.2.9"/>
    </reaction>
</comment>
<dbReference type="SUPFAM" id="SSF51984">
    <property type="entry name" value="MurCD N-terminal domain"/>
    <property type="match status" value="1"/>
</dbReference>
<dbReference type="Gene3D" id="3.40.50.720">
    <property type="entry name" value="NAD(P)-binding Rossmann-like Domain"/>
    <property type="match status" value="1"/>
</dbReference>
<evidence type="ECO:0000256" key="2">
    <source>
        <dbReference type="ARBA" id="ARBA00004496"/>
    </source>
</evidence>
<evidence type="ECO:0000256" key="10">
    <source>
        <dbReference type="ARBA" id="ARBA00022840"/>
    </source>
</evidence>
<keyword evidence="17 18" id="KW-0131">Cell cycle</keyword>
<dbReference type="EC" id="6.3.2.9" evidence="5 17"/>
<comment type="subcellular location">
    <subcellularLocation>
        <location evidence="2 17 18">Cytoplasm</location>
    </subcellularLocation>
</comment>
<evidence type="ECO:0000256" key="15">
    <source>
        <dbReference type="ARBA" id="ARBA00032324"/>
    </source>
</evidence>
<evidence type="ECO:0000256" key="3">
    <source>
        <dbReference type="ARBA" id="ARBA00004752"/>
    </source>
</evidence>
<evidence type="ECO:0000256" key="7">
    <source>
        <dbReference type="ARBA" id="ARBA00022490"/>
    </source>
</evidence>
<evidence type="ECO:0000256" key="6">
    <source>
        <dbReference type="ARBA" id="ARBA00015655"/>
    </source>
</evidence>
<feature type="binding site" evidence="17">
    <location>
        <begin position="119"/>
        <end position="125"/>
    </location>
    <ligand>
        <name>ATP</name>
        <dbReference type="ChEBI" id="CHEBI:30616"/>
    </ligand>
</feature>
<proteinExistence type="inferred from homology"/>
<dbReference type="NCBIfam" id="TIGR01087">
    <property type="entry name" value="murD"/>
    <property type="match status" value="1"/>
</dbReference>
<comment type="similarity">
    <text evidence="4 17">Belongs to the MurCDEF family.</text>
</comment>
<dbReference type="AlphaFoldDB" id="A0A8I1ADS9"/>
<evidence type="ECO:0000313" key="22">
    <source>
        <dbReference type="Proteomes" id="UP000633619"/>
    </source>
</evidence>
<evidence type="ECO:0000256" key="9">
    <source>
        <dbReference type="ARBA" id="ARBA00022741"/>
    </source>
</evidence>
<evidence type="ECO:0000256" key="14">
    <source>
        <dbReference type="ARBA" id="ARBA00030398"/>
    </source>
</evidence>
<dbReference type="UniPathway" id="UPA00219"/>
<evidence type="ECO:0000256" key="1">
    <source>
        <dbReference type="ARBA" id="ARBA00002734"/>
    </source>
</evidence>
<dbReference type="EMBL" id="JAECVW010000001">
    <property type="protein sequence ID" value="MBH8594213.1"/>
    <property type="molecule type" value="Genomic_DNA"/>
</dbReference>
<evidence type="ECO:0000256" key="17">
    <source>
        <dbReference type="HAMAP-Rule" id="MF_00639"/>
    </source>
</evidence>
<dbReference type="RefSeq" id="WP_181730830.1">
    <property type="nucleotide sequence ID" value="NZ_JACEIR010000001.1"/>
</dbReference>
<dbReference type="GO" id="GO:0005737">
    <property type="term" value="C:cytoplasm"/>
    <property type="evidence" value="ECO:0007669"/>
    <property type="project" value="UniProtKB-SubCell"/>
</dbReference>
<evidence type="ECO:0000259" key="19">
    <source>
        <dbReference type="Pfam" id="PF02875"/>
    </source>
</evidence>
<dbReference type="InterPro" id="IPR004101">
    <property type="entry name" value="Mur_ligase_C"/>
</dbReference>
<dbReference type="Pfam" id="PF08245">
    <property type="entry name" value="Mur_ligase_M"/>
    <property type="match status" value="1"/>
</dbReference>
<dbReference type="InterPro" id="IPR036615">
    <property type="entry name" value="Mur_ligase_C_dom_sf"/>
</dbReference>
<evidence type="ECO:0000256" key="4">
    <source>
        <dbReference type="ARBA" id="ARBA00010416"/>
    </source>
</evidence>
<name>A0A8I1ADS9_THEIN</name>
<dbReference type="InterPro" id="IPR005762">
    <property type="entry name" value="MurD"/>
</dbReference>
<dbReference type="GO" id="GO:0071555">
    <property type="term" value="P:cell wall organization"/>
    <property type="evidence" value="ECO:0007669"/>
    <property type="project" value="UniProtKB-KW"/>
</dbReference>
<evidence type="ECO:0000256" key="13">
    <source>
        <dbReference type="ARBA" id="ARBA00023316"/>
    </source>
</evidence>
<keyword evidence="11 17" id="KW-0133">Cell shape</keyword>
<dbReference type="Pfam" id="PF21799">
    <property type="entry name" value="MurD-like_N"/>
    <property type="match status" value="1"/>
</dbReference>
<keyword evidence="17 18" id="KW-0132">Cell division</keyword>
<comment type="caution">
    <text evidence="21">The sequence shown here is derived from an EMBL/GenBank/DDBJ whole genome shotgun (WGS) entry which is preliminary data.</text>
</comment>
<dbReference type="SUPFAM" id="SSF53623">
    <property type="entry name" value="MurD-like peptide ligases, catalytic domain"/>
    <property type="match status" value="1"/>
</dbReference>
<evidence type="ECO:0000256" key="8">
    <source>
        <dbReference type="ARBA" id="ARBA00022598"/>
    </source>
</evidence>
<feature type="domain" description="Mur ligase C-terminal" evidence="19">
    <location>
        <begin position="317"/>
        <end position="431"/>
    </location>
</feature>
<dbReference type="HAMAP" id="MF_00639">
    <property type="entry name" value="MurD"/>
    <property type="match status" value="1"/>
</dbReference>
<dbReference type="Proteomes" id="UP000633619">
    <property type="component" value="Unassembled WGS sequence"/>
</dbReference>
<evidence type="ECO:0000256" key="12">
    <source>
        <dbReference type="ARBA" id="ARBA00022984"/>
    </source>
</evidence>
<dbReference type="InterPro" id="IPR036565">
    <property type="entry name" value="Mur-like_cat_sf"/>
</dbReference>
<evidence type="ECO:0000313" key="21">
    <source>
        <dbReference type="EMBL" id="MBH8594213.1"/>
    </source>
</evidence>
<keyword evidence="12 17" id="KW-0573">Peptidoglycan synthesis</keyword>
<dbReference type="GO" id="GO:0008360">
    <property type="term" value="P:regulation of cell shape"/>
    <property type="evidence" value="ECO:0007669"/>
    <property type="project" value="UniProtKB-KW"/>
</dbReference>
<protein>
    <recommendedName>
        <fullName evidence="6 17">UDP-N-acetylmuramoylalanine--D-glutamate ligase</fullName>
        <ecNumber evidence="5 17">6.3.2.9</ecNumber>
    </recommendedName>
    <alternativeName>
        <fullName evidence="15 17">D-glutamic acid-adding enzyme</fullName>
    </alternativeName>
    <alternativeName>
        <fullName evidence="14 17">UDP-N-acetylmuramoyl-L-alanyl-D-glutamate synthetase</fullName>
    </alternativeName>
</protein>
<evidence type="ECO:0000256" key="11">
    <source>
        <dbReference type="ARBA" id="ARBA00022960"/>
    </source>
</evidence>
<sequence length="456" mass="49765">MKNTGIWAGRQVVVLGLARSGVAVAKCLHELGANVVVNDLKPREQCPEAEELEELGIPVLCGSHPDDLIHEKVDWLVKNPGIPYHAKPVVQASEKGIPVITEVEIAGLLSDSPVIGITGSNGKTTTTTLVGEMLTKSGIQNQVAGNIGQALTEAVRSNPKNAWLVAELSSFQLKGTRTFKPDIACLLNVYPAHLDYHLNMDDYLASKMKLFQNQTPEDIAVLNRDHPVCQEAAGQIKSQVWWFSRKEEVPEGVFVREGMVTARIGDKTEPVLPVNDIALRGEFNLENVLAATAMSLAAGAGVAGIREVLKNFRGVEHRLEFVAEINGVRFYNDSKATNPQAASKALESFREPVIWIGGGLDRGIDFKELIPVFKKRAKALIAYGQTKEILTRRGKDAGLKDVYSVDGLETAVKRAFDLARPGDVVLLSPACASWDQFTSFEERGSIFKKTVHNLQV</sequence>
<reference evidence="21 22" key="1">
    <citation type="submission" date="2020-12" db="EMBL/GenBank/DDBJ databases">
        <title>WGS of Thermoactinomyces spp.</title>
        <authorList>
            <person name="Cheng K."/>
        </authorList>
    </citation>
    <scope>NUCLEOTIDE SEQUENCE [LARGE SCALE GENOMIC DNA]</scope>
    <source>
        <strain evidence="22">CICC 10671\DSM 43846</strain>
    </source>
</reference>
<keyword evidence="10 17" id="KW-0067">ATP-binding</keyword>
<dbReference type="PANTHER" id="PTHR43692:SF1">
    <property type="entry name" value="UDP-N-ACETYLMURAMOYLALANINE--D-GLUTAMATE LIGASE"/>
    <property type="match status" value="1"/>
</dbReference>
<dbReference type="Gene3D" id="3.40.1190.10">
    <property type="entry name" value="Mur-like, catalytic domain"/>
    <property type="match status" value="1"/>
</dbReference>
<comment type="function">
    <text evidence="1 17 18">Cell wall formation. Catalyzes the addition of glutamate to the nucleotide precursor UDP-N-acetylmuramoyl-L-alanine (UMA).</text>
</comment>
<keyword evidence="22" id="KW-1185">Reference proteome</keyword>
<comment type="pathway">
    <text evidence="3 17 18">Cell wall biogenesis; peptidoglycan biosynthesis.</text>
</comment>
<dbReference type="Gene3D" id="3.90.190.20">
    <property type="entry name" value="Mur ligase, C-terminal domain"/>
    <property type="match status" value="1"/>
</dbReference>
<accession>A0A8I1ADS9</accession>
<organism evidence="21 22">
    <name type="scientific">Thermoactinomyces intermedius</name>
    <dbReference type="NCBI Taxonomy" id="2024"/>
    <lineage>
        <taxon>Bacteria</taxon>
        <taxon>Bacillati</taxon>
        <taxon>Bacillota</taxon>
        <taxon>Bacilli</taxon>
        <taxon>Bacillales</taxon>
        <taxon>Thermoactinomycetaceae</taxon>
        <taxon>Thermoactinomyces</taxon>
    </lineage>
</organism>
<dbReference type="GO" id="GO:0005524">
    <property type="term" value="F:ATP binding"/>
    <property type="evidence" value="ECO:0007669"/>
    <property type="project" value="UniProtKB-UniRule"/>
</dbReference>
<dbReference type="GO" id="GO:0009252">
    <property type="term" value="P:peptidoglycan biosynthetic process"/>
    <property type="evidence" value="ECO:0007669"/>
    <property type="project" value="UniProtKB-UniRule"/>
</dbReference>
<evidence type="ECO:0000256" key="16">
    <source>
        <dbReference type="ARBA" id="ARBA00047632"/>
    </source>
</evidence>
<dbReference type="SUPFAM" id="SSF53244">
    <property type="entry name" value="MurD-like peptide ligases, peptide-binding domain"/>
    <property type="match status" value="1"/>
</dbReference>
<evidence type="ECO:0000256" key="5">
    <source>
        <dbReference type="ARBA" id="ARBA00012212"/>
    </source>
</evidence>
<dbReference type="Pfam" id="PF02875">
    <property type="entry name" value="Mur_ligase_C"/>
    <property type="match status" value="1"/>
</dbReference>
<keyword evidence="13 17" id="KW-0961">Cell wall biogenesis/degradation</keyword>
<dbReference type="GO" id="GO:0008764">
    <property type="term" value="F:UDP-N-acetylmuramoylalanine-D-glutamate ligase activity"/>
    <property type="evidence" value="ECO:0007669"/>
    <property type="project" value="UniProtKB-UniRule"/>
</dbReference>
<keyword evidence="8 17" id="KW-0436">Ligase</keyword>
<feature type="domain" description="Mur ligase central" evidence="20">
    <location>
        <begin position="117"/>
        <end position="294"/>
    </location>
</feature>
<evidence type="ECO:0000259" key="20">
    <source>
        <dbReference type="Pfam" id="PF08245"/>
    </source>
</evidence>
<dbReference type="InterPro" id="IPR013221">
    <property type="entry name" value="Mur_ligase_cen"/>
</dbReference>
<gene>
    <name evidence="17" type="primary">murD</name>
    <name evidence="21" type="ORF">I8U20_02605</name>
</gene>
<dbReference type="PANTHER" id="PTHR43692">
    <property type="entry name" value="UDP-N-ACETYLMURAMOYLALANINE--D-GLUTAMATE LIGASE"/>
    <property type="match status" value="1"/>
</dbReference>
<keyword evidence="9 17" id="KW-0547">Nucleotide-binding</keyword>
<dbReference type="GO" id="GO:0051301">
    <property type="term" value="P:cell division"/>
    <property type="evidence" value="ECO:0007669"/>
    <property type="project" value="UniProtKB-KW"/>
</dbReference>
<evidence type="ECO:0000256" key="18">
    <source>
        <dbReference type="RuleBase" id="RU003664"/>
    </source>
</evidence>